<evidence type="ECO:0000313" key="9">
    <source>
        <dbReference type="Proteomes" id="UP001179121"/>
    </source>
</evidence>
<dbReference type="GO" id="GO:0006282">
    <property type="term" value="P:regulation of DNA repair"/>
    <property type="evidence" value="ECO:0007669"/>
    <property type="project" value="UniProtKB-UniRule"/>
</dbReference>
<dbReference type="InterPro" id="IPR053926">
    <property type="entry name" value="RecX_HTH_1st"/>
</dbReference>
<feature type="domain" description="RecX second three-helical" evidence="6">
    <location>
        <begin position="63"/>
        <end position="104"/>
    </location>
</feature>
<dbReference type="GO" id="GO:0005737">
    <property type="term" value="C:cytoplasm"/>
    <property type="evidence" value="ECO:0007669"/>
    <property type="project" value="UniProtKB-SubCell"/>
</dbReference>
<keyword evidence="9" id="KW-1185">Reference proteome</keyword>
<evidence type="ECO:0000256" key="1">
    <source>
        <dbReference type="ARBA" id="ARBA00004496"/>
    </source>
</evidence>
<comment type="subcellular location">
    <subcellularLocation>
        <location evidence="1 5">Cytoplasm</location>
    </subcellularLocation>
</comment>
<dbReference type="Pfam" id="PF02631">
    <property type="entry name" value="RecX_HTH2"/>
    <property type="match status" value="1"/>
</dbReference>
<sequence length="167" mass="19162">MKDSSSRRRVISPRRDPIQLAFKYLSLRDRTAAQLTRYLQRQRVPKKIVREAVARCIELGYLNDRSFAFRWAESRVQRRPMAKPALEAELLAKGFDEPLVAETLARLYGRDTERRFAGEIIRQQQKGGRAVSPARLASLLRQRGFGEEVIAEAIGMEHRDDGDAHGE</sequence>
<dbReference type="HAMAP" id="MF_01114">
    <property type="entry name" value="RecX"/>
    <property type="match status" value="1"/>
</dbReference>
<name>A0AA86MZ67_9BACT</name>
<dbReference type="KEGG" id="nti:DNFV4_02185"/>
<comment type="similarity">
    <text evidence="2 5">Belongs to the RecX family.</text>
</comment>
<evidence type="ECO:0000259" key="7">
    <source>
        <dbReference type="Pfam" id="PF21982"/>
    </source>
</evidence>
<feature type="domain" description="RecX first three-helical" evidence="7">
    <location>
        <begin position="19"/>
        <end position="56"/>
    </location>
</feature>
<evidence type="ECO:0000256" key="2">
    <source>
        <dbReference type="ARBA" id="ARBA00009695"/>
    </source>
</evidence>
<gene>
    <name evidence="5" type="primary">recX</name>
    <name evidence="8" type="ORF">DNFV4_02185</name>
</gene>
<reference evidence="8" key="1">
    <citation type="submission" date="2022-10" db="EMBL/GenBank/DDBJ databases">
        <authorList>
            <person name="Koch H."/>
        </authorList>
    </citation>
    <scope>NUCLEOTIDE SEQUENCE</scope>
    <source>
        <strain evidence="8">DNF</strain>
    </source>
</reference>
<evidence type="ECO:0000259" key="6">
    <source>
        <dbReference type="Pfam" id="PF02631"/>
    </source>
</evidence>
<evidence type="ECO:0000256" key="5">
    <source>
        <dbReference type="HAMAP-Rule" id="MF_01114"/>
    </source>
</evidence>
<dbReference type="InterPro" id="IPR053924">
    <property type="entry name" value="RecX_HTH_2nd"/>
</dbReference>
<protein>
    <recommendedName>
        <fullName evidence="3 5">Regulatory protein RecX</fullName>
    </recommendedName>
</protein>
<dbReference type="AlphaFoldDB" id="A0AA86MZ67"/>
<evidence type="ECO:0000256" key="3">
    <source>
        <dbReference type="ARBA" id="ARBA00018111"/>
    </source>
</evidence>
<dbReference type="Gene3D" id="1.10.10.10">
    <property type="entry name" value="Winged helix-like DNA-binding domain superfamily/Winged helix DNA-binding domain"/>
    <property type="match status" value="1"/>
</dbReference>
<comment type="function">
    <text evidence="5">Modulates RecA activity.</text>
</comment>
<dbReference type="Pfam" id="PF21982">
    <property type="entry name" value="RecX_HTH1"/>
    <property type="match status" value="1"/>
</dbReference>
<dbReference type="Proteomes" id="UP001179121">
    <property type="component" value="Chromosome"/>
</dbReference>
<keyword evidence="4 5" id="KW-0963">Cytoplasm</keyword>
<dbReference type="InterPro" id="IPR003783">
    <property type="entry name" value="Regulatory_RecX"/>
</dbReference>
<dbReference type="PANTHER" id="PTHR33602">
    <property type="entry name" value="REGULATORY PROTEIN RECX FAMILY PROTEIN"/>
    <property type="match status" value="1"/>
</dbReference>
<evidence type="ECO:0000256" key="4">
    <source>
        <dbReference type="ARBA" id="ARBA00022490"/>
    </source>
</evidence>
<organism evidence="8 9">
    <name type="scientific">Nitrospira tepida</name>
    <dbReference type="NCBI Taxonomy" id="2973512"/>
    <lineage>
        <taxon>Bacteria</taxon>
        <taxon>Pseudomonadati</taxon>
        <taxon>Nitrospirota</taxon>
        <taxon>Nitrospiria</taxon>
        <taxon>Nitrospirales</taxon>
        <taxon>Nitrospiraceae</taxon>
        <taxon>Nitrospira</taxon>
    </lineage>
</organism>
<evidence type="ECO:0000313" key="8">
    <source>
        <dbReference type="EMBL" id="CAI4031766.1"/>
    </source>
</evidence>
<dbReference type="PANTHER" id="PTHR33602:SF1">
    <property type="entry name" value="REGULATORY PROTEIN RECX FAMILY PROTEIN"/>
    <property type="match status" value="1"/>
</dbReference>
<dbReference type="InterPro" id="IPR036388">
    <property type="entry name" value="WH-like_DNA-bd_sf"/>
</dbReference>
<proteinExistence type="inferred from homology"/>
<accession>A0AA86MZ67</accession>
<dbReference type="EMBL" id="OX365700">
    <property type="protein sequence ID" value="CAI4031766.1"/>
    <property type="molecule type" value="Genomic_DNA"/>
</dbReference>